<evidence type="ECO:0000313" key="2">
    <source>
        <dbReference type="Proteomes" id="UP000735302"/>
    </source>
</evidence>
<dbReference type="Proteomes" id="UP000735302">
    <property type="component" value="Unassembled WGS sequence"/>
</dbReference>
<sequence>MGGAVAHLVGLSAIKSEVRGSNPSPGQISFSMLLCVNPALNGDLSLSGSPSGRGAGSGARTCDRTVAADLRADSLSTVPPTLQLPLKTIFIL</sequence>
<evidence type="ECO:0000313" key="1">
    <source>
        <dbReference type="EMBL" id="GFO10442.1"/>
    </source>
</evidence>
<protein>
    <submittedName>
        <fullName evidence="1">Uncharacterized protein</fullName>
    </submittedName>
</protein>
<name>A0AAV4AU28_9GAST</name>
<organism evidence="1 2">
    <name type="scientific">Plakobranchus ocellatus</name>
    <dbReference type="NCBI Taxonomy" id="259542"/>
    <lineage>
        <taxon>Eukaryota</taxon>
        <taxon>Metazoa</taxon>
        <taxon>Spiralia</taxon>
        <taxon>Lophotrochozoa</taxon>
        <taxon>Mollusca</taxon>
        <taxon>Gastropoda</taxon>
        <taxon>Heterobranchia</taxon>
        <taxon>Euthyneura</taxon>
        <taxon>Panpulmonata</taxon>
        <taxon>Sacoglossa</taxon>
        <taxon>Placobranchoidea</taxon>
        <taxon>Plakobranchidae</taxon>
        <taxon>Plakobranchus</taxon>
    </lineage>
</organism>
<reference evidence="1 2" key="1">
    <citation type="journal article" date="2021" name="Elife">
        <title>Chloroplast acquisition without the gene transfer in kleptoplastic sea slugs, Plakobranchus ocellatus.</title>
        <authorList>
            <person name="Maeda T."/>
            <person name="Takahashi S."/>
            <person name="Yoshida T."/>
            <person name="Shimamura S."/>
            <person name="Takaki Y."/>
            <person name="Nagai Y."/>
            <person name="Toyoda A."/>
            <person name="Suzuki Y."/>
            <person name="Arimoto A."/>
            <person name="Ishii H."/>
            <person name="Satoh N."/>
            <person name="Nishiyama T."/>
            <person name="Hasebe M."/>
            <person name="Maruyama T."/>
            <person name="Minagawa J."/>
            <person name="Obokata J."/>
            <person name="Shigenobu S."/>
        </authorList>
    </citation>
    <scope>NUCLEOTIDE SEQUENCE [LARGE SCALE GENOMIC DNA]</scope>
</reference>
<accession>A0AAV4AU28</accession>
<proteinExistence type="predicted"/>
<gene>
    <name evidence="1" type="ORF">PoB_003694700</name>
</gene>
<keyword evidence="2" id="KW-1185">Reference proteome</keyword>
<comment type="caution">
    <text evidence="1">The sequence shown here is derived from an EMBL/GenBank/DDBJ whole genome shotgun (WGS) entry which is preliminary data.</text>
</comment>
<dbReference type="EMBL" id="BLXT01004169">
    <property type="protein sequence ID" value="GFO10442.1"/>
    <property type="molecule type" value="Genomic_DNA"/>
</dbReference>
<dbReference type="AlphaFoldDB" id="A0AAV4AU28"/>